<dbReference type="Proteomes" id="UP000390335">
    <property type="component" value="Unassembled WGS sequence"/>
</dbReference>
<comment type="catalytic activity">
    <reaction evidence="1 6">
        <text>a beta-lactam + H2O = a substituted beta-amino acid</text>
        <dbReference type="Rhea" id="RHEA:20401"/>
        <dbReference type="ChEBI" id="CHEBI:15377"/>
        <dbReference type="ChEBI" id="CHEBI:35627"/>
        <dbReference type="ChEBI" id="CHEBI:140347"/>
        <dbReference type="EC" id="3.5.2.6"/>
    </reaction>
</comment>
<evidence type="ECO:0000256" key="7">
    <source>
        <dbReference type="SAM" id="SignalP"/>
    </source>
</evidence>
<protein>
    <recommendedName>
        <fullName evidence="3 6">Beta-lactamase</fullName>
        <ecNumber evidence="3 6">3.5.2.6</ecNumber>
    </recommendedName>
</protein>
<dbReference type="EC" id="3.5.2.6" evidence="3 6"/>
<evidence type="ECO:0000256" key="4">
    <source>
        <dbReference type="ARBA" id="ARBA00022801"/>
    </source>
</evidence>
<dbReference type="PROSITE" id="PS00146">
    <property type="entry name" value="BETA_LACTAMASE_A"/>
    <property type="match status" value="1"/>
</dbReference>
<evidence type="ECO:0000313" key="10">
    <source>
        <dbReference type="Proteomes" id="UP000390335"/>
    </source>
</evidence>
<dbReference type="InterPro" id="IPR045155">
    <property type="entry name" value="Beta-lactam_cat"/>
</dbReference>
<dbReference type="Pfam" id="PF13354">
    <property type="entry name" value="Beta-lactamase2"/>
    <property type="match status" value="1"/>
</dbReference>
<reference evidence="9 10" key="1">
    <citation type="journal article" date="2020" name="Genome Biol. Evol.">
        <title>Rhizobium dioscoreae sp. nov., a plant growth-promoting bacterium isolated from yam (Dioscorea species).</title>
        <authorList>
            <person name="Ouyabe M."/>
            <person name="Tanaka N."/>
            <person name="Shiwa Y."/>
            <person name="Fujita N."/>
            <person name="Kikuno H."/>
            <person name="Babil P."/>
            <person name="Shiwachi H."/>
        </authorList>
    </citation>
    <scope>NUCLEOTIDE SEQUENCE [LARGE SCALE GENOMIC DNA]</scope>
    <source>
        <strain evidence="9 10">S-93</strain>
    </source>
</reference>
<evidence type="ECO:0000256" key="2">
    <source>
        <dbReference type="ARBA" id="ARBA00009009"/>
    </source>
</evidence>
<feature type="domain" description="Beta-lactamase class A catalytic" evidence="8">
    <location>
        <begin position="51"/>
        <end position="269"/>
    </location>
</feature>
<accession>A0ABQ0ZD50</accession>
<sequence>MTISFTRRNALLMALFTSSFFSAAEAFSAETDRSIEEDIRLIETKSGGELGVAVLDTGTNQVVGHRLDERFALCSTFKVLAIAFVLARVDQGKEQLDRRVDFSEQDLVLPYKATKPHVGAEGMTIDELCKAAAIYSDSTAANLLLASFGGPAELTDYLRSIGDNVTRVDNVEPKLNIVKPGELHDTTSPRAMAETMKRIILGDMLSPRSRGLLTDWLVNGQDAATQRLRKGVPAGWRIANKPGTWKGISTNDVGVIWPPHRPPVVVAAYLSHAPGSIESQEAVLADVARRVCDRLLRS</sequence>
<evidence type="ECO:0000256" key="6">
    <source>
        <dbReference type="RuleBase" id="RU361140"/>
    </source>
</evidence>
<dbReference type="InterPro" id="IPR023650">
    <property type="entry name" value="Beta-lactam_class-A_AS"/>
</dbReference>
<dbReference type="NCBIfam" id="NF033103">
    <property type="entry name" value="bla_class_A"/>
    <property type="match status" value="1"/>
</dbReference>
<organism evidence="9 10">
    <name type="scientific">Rhizobium dioscoreae</name>
    <dbReference type="NCBI Taxonomy" id="2653122"/>
    <lineage>
        <taxon>Bacteria</taxon>
        <taxon>Pseudomonadati</taxon>
        <taxon>Pseudomonadota</taxon>
        <taxon>Alphaproteobacteria</taxon>
        <taxon>Hyphomicrobiales</taxon>
        <taxon>Rhizobiaceae</taxon>
        <taxon>Rhizobium/Agrobacterium group</taxon>
        <taxon>Rhizobium</taxon>
    </lineage>
</organism>
<keyword evidence="4 6" id="KW-0378">Hydrolase</keyword>
<dbReference type="PANTHER" id="PTHR35333">
    <property type="entry name" value="BETA-LACTAMASE"/>
    <property type="match status" value="1"/>
</dbReference>
<dbReference type="InterPro" id="IPR000871">
    <property type="entry name" value="Beta-lactam_class-A"/>
</dbReference>
<comment type="caution">
    <text evidence="9">The sequence shown here is derived from an EMBL/GenBank/DDBJ whole genome shotgun (WGS) entry which is preliminary data.</text>
</comment>
<dbReference type="RefSeq" id="WP_152094782.1">
    <property type="nucleotide sequence ID" value="NZ_BLAI01000011.1"/>
</dbReference>
<comment type="similarity">
    <text evidence="2 6">Belongs to the class-A beta-lactamase family.</text>
</comment>
<name>A0ABQ0ZD50_9HYPH</name>
<evidence type="ECO:0000259" key="8">
    <source>
        <dbReference type="Pfam" id="PF13354"/>
    </source>
</evidence>
<proteinExistence type="inferred from homology"/>
<keyword evidence="5 6" id="KW-0046">Antibiotic resistance</keyword>
<evidence type="ECO:0000256" key="3">
    <source>
        <dbReference type="ARBA" id="ARBA00012865"/>
    </source>
</evidence>
<dbReference type="SUPFAM" id="SSF56601">
    <property type="entry name" value="beta-lactamase/transpeptidase-like"/>
    <property type="match status" value="1"/>
</dbReference>
<evidence type="ECO:0000256" key="1">
    <source>
        <dbReference type="ARBA" id="ARBA00001526"/>
    </source>
</evidence>
<dbReference type="PANTHER" id="PTHR35333:SF3">
    <property type="entry name" value="BETA-LACTAMASE-TYPE TRANSPEPTIDASE FOLD CONTAINING PROTEIN"/>
    <property type="match status" value="1"/>
</dbReference>
<dbReference type="PRINTS" id="PR00118">
    <property type="entry name" value="BLACTAMASEA"/>
</dbReference>
<dbReference type="EMBL" id="BLAJ01000015">
    <property type="protein sequence ID" value="GES53241.1"/>
    <property type="molecule type" value="Genomic_DNA"/>
</dbReference>
<feature type="chain" id="PRO_5046535858" description="Beta-lactamase" evidence="7">
    <location>
        <begin position="24"/>
        <end position="298"/>
    </location>
</feature>
<evidence type="ECO:0000313" key="9">
    <source>
        <dbReference type="EMBL" id="GES53241.1"/>
    </source>
</evidence>
<dbReference type="InterPro" id="IPR012338">
    <property type="entry name" value="Beta-lactam/transpept-like"/>
</dbReference>
<keyword evidence="10" id="KW-1185">Reference proteome</keyword>
<evidence type="ECO:0000256" key="5">
    <source>
        <dbReference type="ARBA" id="ARBA00023251"/>
    </source>
</evidence>
<dbReference type="Gene3D" id="3.40.710.10">
    <property type="entry name" value="DD-peptidase/beta-lactamase superfamily"/>
    <property type="match status" value="1"/>
</dbReference>
<feature type="signal peptide" evidence="7">
    <location>
        <begin position="1"/>
        <end position="23"/>
    </location>
</feature>
<keyword evidence="7" id="KW-0732">Signal</keyword>
<gene>
    <name evidence="9" type="ORF">RsS93_58550</name>
</gene>